<dbReference type="PROSITE" id="PS50110">
    <property type="entry name" value="RESPONSE_REGULATORY"/>
    <property type="match status" value="1"/>
</dbReference>
<evidence type="ECO:0000256" key="4">
    <source>
        <dbReference type="ARBA" id="ARBA00023125"/>
    </source>
</evidence>
<feature type="domain" description="Response regulatory" evidence="8">
    <location>
        <begin position="9"/>
        <end position="122"/>
    </location>
</feature>
<evidence type="ECO:0000256" key="6">
    <source>
        <dbReference type="PROSITE-ProRule" id="PRU00169"/>
    </source>
</evidence>
<dbReference type="SMART" id="SM00448">
    <property type="entry name" value="REC"/>
    <property type="match status" value="1"/>
</dbReference>
<evidence type="ECO:0000256" key="3">
    <source>
        <dbReference type="ARBA" id="ARBA00023015"/>
    </source>
</evidence>
<accession>A0A1M6C7Y9</accession>
<evidence type="ECO:0000259" key="8">
    <source>
        <dbReference type="PROSITE" id="PS50110"/>
    </source>
</evidence>
<proteinExistence type="predicted"/>
<keyword evidence="1 6" id="KW-0597">Phosphoprotein</keyword>
<evidence type="ECO:0000256" key="5">
    <source>
        <dbReference type="ARBA" id="ARBA00023163"/>
    </source>
</evidence>
<dbReference type="FunFam" id="3.40.50.2300:FF:000001">
    <property type="entry name" value="DNA-binding response regulator PhoB"/>
    <property type="match status" value="1"/>
</dbReference>
<dbReference type="InterPro" id="IPR036388">
    <property type="entry name" value="WH-like_DNA-bd_sf"/>
</dbReference>
<protein>
    <submittedName>
        <fullName evidence="10">Two-component system, OmpR family, response regulator</fullName>
    </submittedName>
</protein>
<dbReference type="GO" id="GO:0000156">
    <property type="term" value="F:phosphorelay response regulator activity"/>
    <property type="evidence" value="ECO:0007669"/>
    <property type="project" value="TreeGrafter"/>
</dbReference>
<keyword evidence="3" id="KW-0805">Transcription regulation</keyword>
<dbReference type="SUPFAM" id="SSF52172">
    <property type="entry name" value="CheY-like"/>
    <property type="match status" value="1"/>
</dbReference>
<dbReference type="OrthoDB" id="9812490at2"/>
<dbReference type="Pfam" id="PF00486">
    <property type="entry name" value="Trans_reg_C"/>
    <property type="match status" value="1"/>
</dbReference>
<feature type="modified residue" description="4-aspartylphosphate" evidence="6">
    <location>
        <position position="58"/>
    </location>
</feature>
<evidence type="ECO:0000256" key="1">
    <source>
        <dbReference type="ARBA" id="ARBA00022553"/>
    </source>
</evidence>
<evidence type="ECO:0000313" key="11">
    <source>
        <dbReference type="Proteomes" id="UP000184512"/>
    </source>
</evidence>
<dbReference type="CDD" id="cd00383">
    <property type="entry name" value="trans_reg_C"/>
    <property type="match status" value="1"/>
</dbReference>
<keyword evidence="4 7" id="KW-0238">DNA-binding</keyword>
<feature type="domain" description="OmpR/PhoB-type" evidence="9">
    <location>
        <begin position="138"/>
        <end position="235"/>
    </location>
</feature>
<dbReference type="PANTHER" id="PTHR48111:SF28">
    <property type="entry name" value="TRANSCRIPTIONAL REGULATORY PROTEIN TCRX-RELATED"/>
    <property type="match status" value="1"/>
</dbReference>
<dbReference type="Gene3D" id="3.40.50.2300">
    <property type="match status" value="1"/>
</dbReference>
<gene>
    <name evidence="10" type="ORF">SAMN02745244_00614</name>
</gene>
<dbReference type="Gene3D" id="1.10.10.10">
    <property type="entry name" value="Winged helix-like DNA-binding domain superfamily/Winged helix DNA-binding domain"/>
    <property type="match status" value="1"/>
</dbReference>
<dbReference type="AlphaFoldDB" id="A0A1M6C7Y9"/>
<dbReference type="Proteomes" id="UP000184512">
    <property type="component" value="Unassembled WGS sequence"/>
</dbReference>
<keyword evidence="2" id="KW-0902">Two-component regulatory system</keyword>
<name>A0A1M6C7Y9_9ACTN</name>
<dbReference type="InterPro" id="IPR011006">
    <property type="entry name" value="CheY-like_superfamily"/>
</dbReference>
<dbReference type="SUPFAM" id="SSF46894">
    <property type="entry name" value="C-terminal effector domain of the bipartite response regulators"/>
    <property type="match status" value="1"/>
</dbReference>
<evidence type="ECO:0000256" key="7">
    <source>
        <dbReference type="PROSITE-ProRule" id="PRU01091"/>
    </source>
</evidence>
<dbReference type="InterPro" id="IPR016032">
    <property type="entry name" value="Sig_transdc_resp-reg_C-effctor"/>
</dbReference>
<evidence type="ECO:0000259" key="9">
    <source>
        <dbReference type="PROSITE" id="PS51755"/>
    </source>
</evidence>
<reference evidence="10 11" key="1">
    <citation type="submission" date="2016-11" db="EMBL/GenBank/DDBJ databases">
        <authorList>
            <person name="Jaros S."/>
            <person name="Januszkiewicz K."/>
            <person name="Wedrychowicz H."/>
        </authorList>
    </citation>
    <scope>NUCLEOTIDE SEQUENCE [LARGE SCALE GENOMIC DNA]</scope>
    <source>
        <strain evidence="10 11">DSM 12906</strain>
    </source>
</reference>
<sequence>MTAKEVRARVLVADDEPYIVDMVAMSLRYIGYQVDTASSGAETLEVAALTQPDLIILDVMLPDMLGFDLLRTLRRDTNAPVLFLTARDAVEDRVRGLTLGADDYVTKPFSLDELVARCGAILRRVAPAEVGPDDDTEASLLRYSDLVMDEDGHEVWRQGEPISLSPTEFSLLRFLMHNSGRVMSRAQILAHVWNYDFNGESGVVDSYIRYLRRKVDRYDPPLIETVRGVGYTLRLPKELR</sequence>
<evidence type="ECO:0000313" key="10">
    <source>
        <dbReference type="EMBL" id="SHI57147.1"/>
    </source>
</evidence>
<keyword evidence="11" id="KW-1185">Reference proteome</keyword>
<dbReference type="InterPro" id="IPR001789">
    <property type="entry name" value="Sig_transdc_resp-reg_receiver"/>
</dbReference>
<organism evidence="10 11">
    <name type="scientific">Tessaracoccus bendigoensis DSM 12906</name>
    <dbReference type="NCBI Taxonomy" id="1123357"/>
    <lineage>
        <taxon>Bacteria</taxon>
        <taxon>Bacillati</taxon>
        <taxon>Actinomycetota</taxon>
        <taxon>Actinomycetes</taxon>
        <taxon>Propionibacteriales</taxon>
        <taxon>Propionibacteriaceae</taxon>
        <taxon>Tessaracoccus</taxon>
    </lineage>
</organism>
<dbReference type="EMBL" id="FQZG01000009">
    <property type="protein sequence ID" value="SHI57147.1"/>
    <property type="molecule type" value="Genomic_DNA"/>
</dbReference>
<dbReference type="STRING" id="1123357.SAMN02745244_00614"/>
<dbReference type="GO" id="GO:0032993">
    <property type="term" value="C:protein-DNA complex"/>
    <property type="evidence" value="ECO:0007669"/>
    <property type="project" value="TreeGrafter"/>
</dbReference>
<dbReference type="PROSITE" id="PS51755">
    <property type="entry name" value="OMPR_PHOB"/>
    <property type="match status" value="1"/>
</dbReference>
<evidence type="ECO:0000256" key="2">
    <source>
        <dbReference type="ARBA" id="ARBA00023012"/>
    </source>
</evidence>
<dbReference type="InterPro" id="IPR039420">
    <property type="entry name" value="WalR-like"/>
</dbReference>
<dbReference type="Gene3D" id="6.10.250.690">
    <property type="match status" value="1"/>
</dbReference>
<dbReference type="Pfam" id="PF00072">
    <property type="entry name" value="Response_reg"/>
    <property type="match status" value="1"/>
</dbReference>
<dbReference type="FunFam" id="1.10.10.10:FF:000005">
    <property type="entry name" value="Two-component system response regulator"/>
    <property type="match status" value="1"/>
</dbReference>
<dbReference type="InterPro" id="IPR001867">
    <property type="entry name" value="OmpR/PhoB-type_DNA-bd"/>
</dbReference>
<feature type="DNA-binding region" description="OmpR/PhoB-type" evidence="7">
    <location>
        <begin position="138"/>
        <end position="235"/>
    </location>
</feature>
<dbReference type="PANTHER" id="PTHR48111">
    <property type="entry name" value="REGULATOR OF RPOS"/>
    <property type="match status" value="1"/>
</dbReference>
<dbReference type="GO" id="GO:0005829">
    <property type="term" value="C:cytosol"/>
    <property type="evidence" value="ECO:0007669"/>
    <property type="project" value="TreeGrafter"/>
</dbReference>
<keyword evidence="5" id="KW-0804">Transcription</keyword>
<dbReference type="GO" id="GO:0000976">
    <property type="term" value="F:transcription cis-regulatory region binding"/>
    <property type="evidence" value="ECO:0007669"/>
    <property type="project" value="TreeGrafter"/>
</dbReference>
<dbReference type="RefSeq" id="WP_073186096.1">
    <property type="nucleotide sequence ID" value="NZ_FQZG01000009.1"/>
</dbReference>
<dbReference type="SMART" id="SM00862">
    <property type="entry name" value="Trans_reg_C"/>
    <property type="match status" value="1"/>
</dbReference>
<dbReference type="GO" id="GO:0006355">
    <property type="term" value="P:regulation of DNA-templated transcription"/>
    <property type="evidence" value="ECO:0007669"/>
    <property type="project" value="InterPro"/>
</dbReference>